<dbReference type="RefSeq" id="WP_202858650.1">
    <property type="nucleotide sequence ID" value="NZ_JAEUGD010000066.1"/>
</dbReference>
<keyword evidence="1" id="KW-1133">Transmembrane helix</keyword>
<feature type="transmembrane region" description="Helical" evidence="1">
    <location>
        <begin position="49"/>
        <end position="67"/>
    </location>
</feature>
<keyword evidence="3" id="KW-1185">Reference proteome</keyword>
<feature type="transmembrane region" description="Helical" evidence="1">
    <location>
        <begin position="87"/>
        <end position="108"/>
    </location>
</feature>
<protein>
    <submittedName>
        <fullName evidence="2">Uncharacterized protein</fullName>
    </submittedName>
</protein>
<keyword evidence="1" id="KW-0812">Transmembrane</keyword>
<feature type="transmembrane region" description="Helical" evidence="1">
    <location>
        <begin position="120"/>
        <end position="141"/>
    </location>
</feature>
<comment type="caution">
    <text evidence="2">The sequence shown here is derived from an EMBL/GenBank/DDBJ whole genome shotgun (WGS) entry which is preliminary data.</text>
</comment>
<name>A0A937KDX7_9BACT</name>
<proteinExistence type="predicted"/>
<gene>
    <name evidence="2" type="ORF">JMN32_22590</name>
</gene>
<organism evidence="2 3">
    <name type="scientific">Fulvivirga marina</name>
    <dbReference type="NCBI Taxonomy" id="2494733"/>
    <lineage>
        <taxon>Bacteria</taxon>
        <taxon>Pseudomonadati</taxon>
        <taxon>Bacteroidota</taxon>
        <taxon>Cytophagia</taxon>
        <taxon>Cytophagales</taxon>
        <taxon>Fulvivirgaceae</taxon>
        <taxon>Fulvivirga</taxon>
    </lineage>
</organism>
<evidence type="ECO:0000313" key="3">
    <source>
        <dbReference type="Proteomes" id="UP000614216"/>
    </source>
</evidence>
<accession>A0A937KDX7</accession>
<dbReference type="AlphaFoldDB" id="A0A937KDX7"/>
<evidence type="ECO:0000256" key="1">
    <source>
        <dbReference type="SAM" id="Phobius"/>
    </source>
</evidence>
<dbReference type="EMBL" id="JAEUGD010000066">
    <property type="protein sequence ID" value="MBL6449117.1"/>
    <property type="molecule type" value="Genomic_DNA"/>
</dbReference>
<keyword evidence="1" id="KW-0472">Membrane</keyword>
<evidence type="ECO:0000313" key="2">
    <source>
        <dbReference type="EMBL" id="MBL6449117.1"/>
    </source>
</evidence>
<reference evidence="2" key="1">
    <citation type="submission" date="2021-01" db="EMBL/GenBank/DDBJ databases">
        <title>Fulvivirga kasyanovii gen. nov., sp nov., a novel member of the phylum Bacteroidetes isolated from seawater in a mussel farm.</title>
        <authorList>
            <person name="Zhao L.-H."/>
            <person name="Wang Z.-J."/>
        </authorList>
    </citation>
    <scope>NUCLEOTIDE SEQUENCE</scope>
    <source>
        <strain evidence="2">29W222</strain>
    </source>
</reference>
<sequence>MTRLVKAFWFLSLIVGLAVLLYTYAGLPEQVAYEIETGGGMSYMSRETFFYLSLAVLVVANFSLYTVSRSLRYRKESLNALMTNWQLSLAGVLNFFFIVIWNFISLVNSGENFDYDNFGYMIYVALGLIVIWVIALPVLLIRHQASS</sequence>
<dbReference type="Proteomes" id="UP000614216">
    <property type="component" value="Unassembled WGS sequence"/>
</dbReference>